<dbReference type="InterPro" id="IPR009003">
    <property type="entry name" value="Peptidase_S1_PA"/>
</dbReference>
<dbReference type="SUPFAM" id="SSF50494">
    <property type="entry name" value="Trypsin-like serine proteases"/>
    <property type="match status" value="1"/>
</dbReference>
<reference evidence="3 4" key="1">
    <citation type="journal article" date="2002" name="Science">
        <title>The genome sequence of the malaria mosquito Anopheles gambiae.</title>
        <authorList>
            <person name="Holt R.A."/>
            <person name="Subramanian G.M."/>
            <person name="Halpern A."/>
            <person name="Sutton G.G."/>
            <person name="Charlab R."/>
            <person name="Nusskern D.R."/>
            <person name="Wincker P."/>
            <person name="Clark A.G."/>
            <person name="Ribeiro J.M."/>
            <person name="Wides R."/>
            <person name="Salzberg S.L."/>
            <person name="Loftus B."/>
            <person name="Yandell M."/>
            <person name="Majoros W.H."/>
            <person name="Rusch D.B."/>
            <person name="Lai Z."/>
            <person name="Kraft C.L."/>
            <person name="Abril J.F."/>
            <person name="Anthouard V."/>
            <person name="Arensburger P."/>
            <person name="Atkinson P.W."/>
            <person name="Baden H."/>
            <person name="de Berardinis V."/>
            <person name="Baldwin D."/>
            <person name="Benes V."/>
            <person name="Biedler J."/>
            <person name="Blass C."/>
            <person name="Bolanos R."/>
            <person name="Boscus D."/>
            <person name="Barnstead M."/>
            <person name="Cai S."/>
            <person name="Center A."/>
            <person name="Chaturverdi K."/>
            <person name="Christophides G.K."/>
            <person name="Chrystal M.A."/>
            <person name="Clamp M."/>
            <person name="Cravchik A."/>
            <person name="Curwen V."/>
            <person name="Dana A."/>
            <person name="Delcher A."/>
            <person name="Dew I."/>
            <person name="Evans C.A."/>
            <person name="Flanigan M."/>
            <person name="Grundschober-Freimoser A."/>
            <person name="Friedli L."/>
            <person name="Gu Z."/>
            <person name="Guan P."/>
            <person name="Guigo R."/>
            <person name="Hillenmeyer M.E."/>
            <person name="Hladun S.L."/>
            <person name="Hogan J.R."/>
            <person name="Hong Y.S."/>
            <person name="Hoover J."/>
            <person name="Jaillon O."/>
            <person name="Ke Z."/>
            <person name="Kodira C."/>
            <person name="Kokoza E."/>
            <person name="Koutsos A."/>
            <person name="Letunic I."/>
            <person name="Levitsky A."/>
            <person name="Liang Y."/>
            <person name="Lin J.J."/>
            <person name="Lobo N.F."/>
            <person name="Lopez J.R."/>
            <person name="Malek J.A."/>
            <person name="McIntosh T.C."/>
            <person name="Meister S."/>
            <person name="Miller J."/>
            <person name="Mobarry C."/>
            <person name="Mongin E."/>
            <person name="Murphy S.D."/>
            <person name="O'Brochta D.A."/>
            <person name="Pfannkoch C."/>
            <person name="Qi R."/>
            <person name="Regier M.A."/>
            <person name="Remington K."/>
            <person name="Shao H."/>
            <person name="Sharakhova M.V."/>
            <person name="Sitter C.D."/>
            <person name="Shetty J."/>
            <person name="Smith T.J."/>
            <person name="Strong R."/>
            <person name="Sun J."/>
            <person name="Thomasova D."/>
            <person name="Ton L.Q."/>
            <person name="Topalis P."/>
            <person name="Tu Z."/>
            <person name="Unger M.F."/>
            <person name="Walenz B."/>
            <person name="Wang A."/>
            <person name="Wang J."/>
            <person name="Wang M."/>
            <person name="Wang X."/>
            <person name="Woodford K.J."/>
            <person name="Wortman J.R."/>
            <person name="Wu M."/>
            <person name="Yao A."/>
            <person name="Zdobnov E.M."/>
            <person name="Zhang H."/>
            <person name="Zhao Q."/>
            <person name="Zhao S."/>
            <person name="Zhu S.C."/>
            <person name="Zhimulev I."/>
            <person name="Coluzzi M."/>
            <person name="della Torre A."/>
            <person name="Roth C.W."/>
            <person name="Louis C."/>
            <person name="Kalush F."/>
            <person name="Mural R.J."/>
            <person name="Myers E.W."/>
            <person name="Adams M.D."/>
            <person name="Smith H.O."/>
            <person name="Broder S."/>
            <person name="Gardner M.J."/>
            <person name="Fraser C.M."/>
            <person name="Birney E."/>
            <person name="Bork P."/>
            <person name="Brey P.T."/>
            <person name="Venter J.C."/>
            <person name="Weissenbach J."/>
            <person name="Kafatos F.C."/>
            <person name="Collins F.H."/>
            <person name="Hoffman S.L."/>
        </authorList>
    </citation>
    <scope>NUCLEOTIDE SEQUENCE [LARGE SCALE GENOMIC DNA]</scope>
    <source>
        <strain evidence="3 4">PEST</strain>
    </source>
</reference>
<keyword evidence="4" id="KW-1185">Reference proteome</keyword>
<dbReference type="PANTHER" id="PTHR24258">
    <property type="entry name" value="SERINE PROTEASE-RELATED"/>
    <property type="match status" value="1"/>
</dbReference>
<dbReference type="PRINTS" id="PR00722">
    <property type="entry name" value="CHYMOTRYPSIN"/>
</dbReference>
<organism evidence="3 4">
    <name type="scientific">Anopheles gambiae</name>
    <name type="common">African malaria mosquito</name>
    <dbReference type="NCBI Taxonomy" id="7165"/>
    <lineage>
        <taxon>Eukaryota</taxon>
        <taxon>Metazoa</taxon>
        <taxon>Ecdysozoa</taxon>
        <taxon>Arthropoda</taxon>
        <taxon>Hexapoda</taxon>
        <taxon>Insecta</taxon>
        <taxon>Pterygota</taxon>
        <taxon>Neoptera</taxon>
        <taxon>Endopterygota</taxon>
        <taxon>Diptera</taxon>
        <taxon>Nematocera</taxon>
        <taxon>Culicoidea</taxon>
        <taxon>Culicidae</taxon>
        <taxon>Anophelinae</taxon>
        <taxon>Anopheles</taxon>
    </lineage>
</organism>
<dbReference type="AlphaFoldDB" id="A0A1S4H8N3"/>
<evidence type="ECO:0000313" key="3">
    <source>
        <dbReference type="EnsemblMetazoa" id="AGAP011786-PA"/>
    </source>
</evidence>
<protein>
    <submittedName>
        <fullName evidence="3">Uncharacterized protein</fullName>
    </submittedName>
</protein>
<accession>A0A1S4H8N3</accession>
<dbReference type="Gene3D" id="2.40.10.10">
    <property type="entry name" value="Trypsin-like serine proteases"/>
    <property type="match status" value="2"/>
</dbReference>
<reference evidence="3" key="3">
    <citation type="submission" date="2020-05" db="UniProtKB">
        <authorList>
            <consortium name="EnsemblMetazoa"/>
        </authorList>
    </citation>
    <scope>IDENTIFICATION</scope>
    <source>
        <strain evidence="3">PEST</strain>
    </source>
</reference>
<dbReference type="GO" id="GO:0006508">
    <property type="term" value="P:proteolysis"/>
    <property type="evidence" value="ECO:0000318"/>
    <property type="project" value="GO_Central"/>
</dbReference>
<dbReference type="VEuPathDB" id="VectorBase:AGAP011786"/>
<evidence type="ECO:0000256" key="2">
    <source>
        <dbReference type="ARBA" id="ARBA00024195"/>
    </source>
</evidence>
<dbReference type="InterPro" id="IPR001254">
    <property type="entry name" value="Trypsin_dom"/>
</dbReference>
<dbReference type="SMART" id="SM00020">
    <property type="entry name" value="Tryp_SPc"/>
    <property type="match status" value="1"/>
</dbReference>
<dbReference type="InterPro" id="IPR043504">
    <property type="entry name" value="Peptidase_S1_PA_chymotrypsin"/>
</dbReference>
<dbReference type="Proteomes" id="UP000007062">
    <property type="component" value="Chromosome 3L"/>
</dbReference>
<proteinExistence type="inferred from homology"/>
<dbReference type="PROSITE" id="PS50240">
    <property type="entry name" value="TRYPSIN_DOM"/>
    <property type="match status" value="1"/>
</dbReference>
<comment type="similarity">
    <text evidence="2">Belongs to the peptidase S1 family. CLIP subfamily.</text>
</comment>
<dbReference type="PANTHER" id="PTHR24258:SF129">
    <property type="entry name" value="LP15124P-RELATED"/>
    <property type="match status" value="1"/>
</dbReference>
<evidence type="ECO:0000313" key="4">
    <source>
        <dbReference type="Proteomes" id="UP000007062"/>
    </source>
</evidence>
<dbReference type="EMBL" id="AAAB01008986">
    <property type="status" value="NOT_ANNOTATED_CDS"/>
    <property type="molecule type" value="Genomic_DNA"/>
</dbReference>
<reference evidence="3 4" key="2">
    <citation type="journal article" date="2004" name="Trends Parasitol.">
        <title>The Anopheles gambiae genome: an update.</title>
        <authorList>
            <person name="Mongin E."/>
            <person name="Louis C."/>
            <person name="Holt R.A."/>
            <person name="Birney E."/>
            <person name="Collins F.H."/>
        </authorList>
    </citation>
    <scope>NUCLEOTIDE SEQUENCE [LARGE SCALE GENOMIC DNA]</scope>
    <source>
        <strain evidence="3 4">PEST</strain>
    </source>
</reference>
<dbReference type="Pfam" id="PF18322">
    <property type="entry name" value="CLIP_1"/>
    <property type="match status" value="1"/>
</dbReference>
<sequence>MFCLYTFLILLVTFADHRAGAASTTRESCTGECTMYYLCKNNKIVTNGAGAIGIRVGVNEPECSNPMHVCCEKRSELDVPSPGASKPSDSKFVLDVPSPGASEPSDSKFVHDVPSPGASKPSDSKFVLDVPSPGASEPSDSKFVHDVPSPGASEPSDSKFVHDVPSPGASKPSDRKFVHDVPSPGASKPSLLDVFSLDDSESSDSEEESCGTRNDHGIGFDATHFPWLVSVFHEEHAPDSFSLICGASLITPHAVLTAGRCVFNMPKEKLLLRAGEWTSQDKELRQYQERRVADIMTYEEYNDRTFSNNVALLNLTEPFQRTGNVQPICLPPIPASIDAYRCFTVAFDEHLSYKYGSVQLNVNMAHIPVMLFGFCRHSGPGPSSYLCARGNLGPNVCRAITGTPLVCPMPGSPNHYYQAGIVSWGVGCDTYGVPSVYGNVASFRYWIEQALYELNNKPKPKEMFRYF</sequence>
<dbReference type="GO" id="GO:0004252">
    <property type="term" value="F:serine-type endopeptidase activity"/>
    <property type="evidence" value="ECO:0000318"/>
    <property type="project" value="GO_Central"/>
</dbReference>
<dbReference type="InterPro" id="IPR001314">
    <property type="entry name" value="Peptidase_S1A"/>
</dbReference>
<dbReference type="InterPro" id="IPR041515">
    <property type="entry name" value="PPAF-2-like_Clip"/>
</dbReference>
<dbReference type="CDD" id="cd00190">
    <property type="entry name" value="Tryp_SPc"/>
    <property type="match status" value="1"/>
</dbReference>
<dbReference type="EnsemblMetazoa" id="AGAP011786-RA">
    <property type="protein sequence ID" value="AGAP011786-PA"/>
    <property type="gene ID" value="AGAP011786"/>
</dbReference>
<dbReference type="Pfam" id="PF00089">
    <property type="entry name" value="Trypsin"/>
    <property type="match status" value="1"/>
</dbReference>
<evidence type="ECO:0000256" key="1">
    <source>
        <dbReference type="ARBA" id="ARBA00023157"/>
    </source>
</evidence>
<name>A0A1S4H8N3_ANOGA</name>
<dbReference type="VEuPathDB" id="VectorBase:AGAMI1_004051"/>
<dbReference type="FunFam" id="2.40.10.10:FF:000068">
    <property type="entry name" value="transmembrane protease serine 2"/>
    <property type="match status" value="1"/>
</dbReference>
<dbReference type="GO" id="GO:0005615">
    <property type="term" value="C:extracellular space"/>
    <property type="evidence" value="ECO:0000318"/>
    <property type="project" value="GO_Central"/>
</dbReference>
<keyword evidence="1" id="KW-1015">Disulfide bond</keyword>
<dbReference type="InParanoid" id="A0A1S4H8N3"/>